<proteinExistence type="predicted"/>
<dbReference type="InterPro" id="IPR010427">
    <property type="entry name" value="DUF1023"/>
</dbReference>
<evidence type="ECO:0000256" key="1">
    <source>
        <dbReference type="SAM" id="MobiDB-lite"/>
    </source>
</evidence>
<feature type="compositionally biased region" description="Polar residues" evidence="1">
    <location>
        <begin position="199"/>
        <end position="220"/>
    </location>
</feature>
<dbReference type="Pfam" id="PF06259">
    <property type="entry name" value="Abhydrolase_8"/>
    <property type="match status" value="1"/>
</dbReference>
<feature type="domain" description="DUF1023" evidence="2">
    <location>
        <begin position="24"/>
        <end position="169"/>
    </location>
</feature>
<reference evidence="3 4" key="1">
    <citation type="submission" date="2020-08" db="EMBL/GenBank/DDBJ databases">
        <title>Sequencing the genomes of 1000 actinobacteria strains.</title>
        <authorList>
            <person name="Klenk H.-P."/>
        </authorList>
    </citation>
    <scope>NUCLEOTIDE SEQUENCE [LARGE SCALE GENOMIC DNA]</scope>
    <source>
        <strain evidence="3 4">DSM 45507</strain>
    </source>
</reference>
<comment type="caution">
    <text evidence="3">The sequence shown here is derived from an EMBL/GenBank/DDBJ whole genome shotgun (WGS) entry which is preliminary data.</text>
</comment>
<dbReference type="EMBL" id="JACHMB010000001">
    <property type="protein sequence ID" value="MBB5780073.1"/>
    <property type="molecule type" value="Genomic_DNA"/>
</dbReference>
<evidence type="ECO:0000259" key="2">
    <source>
        <dbReference type="Pfam" id="PF06259"/>
    </source>
</evidence>
<sequence length="328" mass="33445">MLRNLLLAGLVTVGALVVWPGQPSGRLVRIYGDLATADRVAVIVPGADTTVATFDDGTKRPGGAARALLAEAARLAPRERLAVVAWLGYDSPPTLSLSVITSDAALKGARALRRTISELHARTPSPIALLCHSYGSVLCAKAVPGLPVTDLAVFGSPGLDAPSAATLAQPTRNAEPARAAISAPTANTTLGMKGGHDTQGATCPQDTHGTTGAQDDQGATGSPGVCGTADLLVSRRKASEEGSQSGARGARVVPLRIWAGLGESDWVRFVPKVKLGPMGFGADPMSPSFGARVFAVGAGGHSDYFTPGTPSLRNLALIALGHEGEVTP</sequence>
<evidence type="ECO:0000313" key="3">
    <source>
        <dbReference type="EMBL" id="MBB5780073.1"/>
    </source>
</evidence>
<dbReference type="RefSeq" id="WP_185073295.1">
    <property type="nucleotide sequence ID" value="NZ_JACHMB010000001.1"/>
</dbReference>
<keyword evidence="4" id="KW-1185">Reference proteome</keyword>
<dbReference type="Proteomes" id="UP000579153">
    <property type="component" value="Unassembled WGS sequence"/>
</dbReference>
<evidence type="ECO:0000313" key="4">
    <source>
        <dbReference type="Proteomes" id="UP000579153"/>
    </source>
</evidence>
<accession>A0A7W9LDX0</accession>
<organism evidence="3 4">
    <name type="scientific">Nonomuraea jabiensis</name>
    <dbReference type="NCBI Taxonomy" id="882448"/>
    <lineage>
        <taxon>Bacteria</taxon>
        <taxon>Bacillati</taxon>
        <taxon>Actinomycetota</taxon>
        <taxon>Actinomycetes</taxon>
        <taxon>Streptosporangiales</taxon>
        <taxon>Streptosporangiaceae</taxon>
        <taxon>Nonomuraea</taxon>
    </lineage>
</organism>
<protein>
    <recommendedName>
        <fullName evidence="2">DUF1023 domain-containing protein</fullName>
    </recommendedName>
</protein>
<dbReference type="AlphaFoldDB" id="A0A7W9LDX0"/>
<gene>
    <name evidence="3" type="ORF">HD596_006829</name>
</gene>
<feature type="region of interest" description="Disordered" evidence="1">
    <location>
        <begin position="187"/>
        <end position="224"/>
    </location>
</feature>
<name>A0A7W9LDX0_9ACTN</name>